<evidence type="ECO:0000256" key="1">
    <source>
        <dbReference type="SAM" id="MobiDB-lite"/>
    </source>
</evidence>
<gene>
    <name evidence="2" type="ORF">KFE25_006736</name>
</gene>
<feature type="compositionally biased region" description="Low complexity" evidence="1">
    <location>
        <begin position="134"/>
        <end position="149"/>
    </location>
</feature>
<keyword evidence="3" id="KW-1185">Reference proteome</keyword>
<comment type="caution">
    <text evidence="2">The sequence shown here is derived from an EMBL/GenBank/DDBJ whole genome shotgun (WGS) entry which is preliminary data.</text>
</comment>
<accession>A0A8J5XPJ2</accession>
<proteinExistence type="predicted"/>
<evidence type="ECO:0000313" key="2">
    <source>
        <dbReference type="EMBL" id="KAG8467684.1"/>
    </source>
</evidence>
<name>A0A8J5XPJ2_DIALT</name>
<feature type="compositionally biased region" description="Basic and acidic residues" evidence="1">
    <location>
        <begin position="94"/>
        <end position="104"/>
    </location>
</feature>
<dbReference type="AlphaFoldDB" id="A0A8J5XPJ2"/>
<feature type="region of interest" description="Disordered" evidence="1">
    <location>
        <begin position="37"/>
        <end position="158"/>
    </location>
</feature>
<protein>
    <submittedName>
        <fullName evidence="2">Uncharacterized protein</fullName>
    </submittedName>
</protein>
<dbReference type="EMBL" id="JAGTXO010000005">
    <property type="protein sequence ID" value="KAG8467684.1"/>
    <property type="molecule type" value="Genomic_DNA"/>
</dbReference>
<organism evidence="2 3">
    <name type="scientific">Diacronema lutheri</name>
    <name type="common">Unicellular marine alga</name>
    <name type="synonym">Monochrysis lutheri</name>
    <dbReference type="NCBI Taxonomy" id="2081491"/>
    <lineage>
        <taxon>Eukaryota</taxon>
        <taxon>Haptista</taxon>
        <taxon>Haptophyta</taxon>
        <taxon>Pavlovophyceae</taxon>
        <taxon>Pavlovales</taxon>
        <taxon>Pavlovaceae</taxon>
        <taxon>Diacronema</taxon>
    </lineage>
</organism>
<feature type="compositionally biased region" description="Polar residues" evidence="1">
    <location>
        <begin position="107"/>
        <end position="123"/>
    </location>
</feature>
<dbReference type="Proteomes" id="UP000751190">
    <property type="component" value="Unassembled WGS sequence"/>
</dbReference>
<sequence>MKRARDSEGQTPALFLNAVPAGGHDGLAAIAALIDGDDDDDQMRSDRSSGDDVATPASCQRRARKRSRSAGIGHVQVRLALSALESQPSGSPEHAARGELDALDAHTNGQARTHSPMQCTSSGIRGGVSPAPHEGLPSSGGSSGEELPPATDDWRRSP</sequence>
<evidence type="ECO:0000313" key="3">
    <source>
        <dbReference type="Proteomes" id="UP000751190"/>
    </source>
</evidence>
<reference evidence="2" key="1">
    <citation type="submission" date="2021-05" db="EMBL/GenBank/DDBJ databases">
        <title>The genome of the haptophyte Pavlova lutheri (Diacronema luteri, Pavlovales) - a model for lipid biosynthesis in eukaryotic algae.</title>
        <authorList>
            <person name="Hulatt C.J."/>
            <person name="Posewitz M.C."/>
        </authorList>
    </citation>
    <scope>NUCLEOTIDE SEQUENCE</scope>
    <source>
        <strain evidence="2">NIVA-4/92</strain>
    </source>
</reference>